<comment type="similarity">
    <text evidence="1">Belongs to the troponin T family.</text>
</comment>
<gene>
    <name evidence="4" type="primary">Necator_chrX.g26446</name>
    <name evidence="4" type="ORF">RB195_026279</name>
</gene>
<feature type="compositionally biased region" description="Low complexity" evidence="3">
    <location>
        <begin position="121"/>
        <end position="132"/>
    </location>
</feature>
<dbReference type="PANTHER" id="PTHR11521:SF1">
    <property type="entry name" value="TROPONIN T, SKELETAL MUSCLE"/>
    <property type="match status" value="1"/>
</dbReference>
<sequence>MRSSFNYFTSNTKVPSVYSSSPFSSNASASASTSSKYESHFLPAGTSNREQTSFLRDYSGKDSANRESALSTSRLFSRRLSGDRKTLSGTESSKTTVSDETDTLLKLYGVRKGSATESPTQSLLKQRRQQQSDPDGGFTTARRKQDNGGSEGLLSGDGPSASRPLEKKEFSSRMHEEIQDITQNEYISRLLAAHNRVDDLLRSRGLSAEDESKYLRAWEEIPIIREERFHRGRTSSDSGLSTDDESERNNLENKEEIDCNVEFCKQESFDVCTKVFVSPSPRLQSMLCCQAPSSSTSSVSLALSQKQALGEECRPVVVKSNRNEALNYACARPAHSARTTSHALTRKQQSNTAKKTMRNTEKSEKVNATFDVRKPIQLKRPLTEHKSERATNDGSAGRSLRSHHCGSLKHGHKIEEDKPVTIAEQQKTLLCRLKRKPSSVSSTAEISIQHCSFYQASTRTVESFPERNVRMNLRLTERAPNKCSAAIVLPTCTRPQFVHRSVVFGRKEVVPWSRTVSQDVTARKKVGKLDRSVAVEESKEGKRQRKVNRLIIPKFFLQPKFDAAEALNKLDKDKKAGTEAEKIPTKSIEEIAPAGPPSEKSNVDSIYQGNAFLPSLSSLNTPSSLDQTATSRGATMCQGSKIAEFSYADHLLVEQFRRTKYIPRPKALQQRASPPQKVLPGVSQILLPLPSQAEFLRFPTPPRIPPQAHRHSPPPCLKRVYRSVKQFSKRDHLLECPSLRKVDHAVKKKLKIRRPKRWTPRWRRKCSGEEVEEEEVEEEEAEGSVNAQKSKQRRHKVKTSQEDDDGMTEAEKAIAASKKRQVEEQQKLLQEYDESRRVEREKEEEELKKLKEKQEKRRLEREQEERAEAERRKQEEDRRRKEEEERKARQEEEKRKKEEEKMKKQQMTAQFATPAGQGGRNFIIPKKSEKNRNDKFGNIVQAKQEMGMTKEQQEEAKRAFLAAVDKSIPISSDLPPDDLKTKIKELHQRICKLEAEKYDLEKRHERQEYDLKELNERQRQVARNNALKKGIDPTDAASSKYPPKVQIFSKYDRQIDRRNFMERRSMYDNKNAYPCFPGVPPPPAVYEKVILKLDAERDEEEAEVEEYEE</sequence>
<feature type="compositionally biased region" description="Polar residues" evidence="3">
    <location>
        <begin position="337"/>
        <end position="354"/>
    </location>
</feature>
<feature type="compositionally biased region" description="Basic residues" evidence="3">
    <location>
        <begin position="400"/>
        <end position="411"/>
    </location>
</feature>
<feature type="region of interest" description="Disordered" evidence="3">
    <location>
        <begin position="337"/>
        <end position="364"/>
    </location>
</feature>
<feature type="compositionally biased region" description="Acidic residues" evidence="3">
    <location>
        <begin position="769"/>
        <end position="782"/>
    </location>
</feature>
<dbReference type="PANTHER" id="PTHR11521">
    <property type="entry name" value="TROPONIN T"/>
    <property type="match status" value="1"/>
</dbReference>
<feature type="region of interest" description="Disordered" evidence="3">
    <location>
        <begin position="379"/>
        <end position="411"/>
    </location>
</feature>
<keyword evidence="2" id="KW-0175">Coiled coil</keyword>
<dbReference type="InterPro" id="IPR027707">
    <property type="entry name" value="TNNT"/>
</dbReference>
<organism evidence="4 5">
    <name type="scientific">Necator americanus</name>
    <name type="common">Human hookworm</name>
    <dbReference type="NCBI Taxonomy" id="51031"/>
    <lineage>
        <taxon>Eukaryota</taxon>
        <taxon>Metazoa</taxon>
        <taxon>Ecdysozoa</taxon>
        <taxon>Nematoda</taxon>
        <taxon>Chromadorea</taxon>
        <taxon>Rhabditida</taxon>
        <taxon>Rhabditina</taxon>
        <taxon>Rhabditomorpha</taxon>
        <taxon>Strongyloidea</taxon>
        <taxon>Ancylostomatidae</taxon>
        <taxon>Bunostominae</taxon>
        <taxon>Necator</taxon>
    </lineage>
</organism>
<feature type="compositionally biased region" description="Basic and acidic residues" evidence="3">
    <location>
        <begin position="381"/>
        <end position="391"/>
    </location>
</feature>
<comment type="caution">
    <text evidence="4">The sequence shown here is derived from an EMBL/GenBank/DDBJ whole genome shotgun (WGS) entry which is preliminary data.</text>
</comment>
<name>A0ABR1EWF6_NECAM</name>
<feature type="compositionally biased region" description="Polar residues" evidence="3">
    <location>
        <begin position="1"/>
        <end position="14"/>
    </location>
</feature>
<keyword evidence="5" id="KW-1185">Reference proteome</keyword>
<feature type="compositionally biased region" description="Basic and acidic residues" evidence="3">
    <location>
        <begin position="833"/>
        <end position="903"/>
    </location>
</feature>
<evidence type="ECO:0000313" key="5">
    <source>
        <dbReference type="Proteomes" id="UP001303046"/>
    </source>
</evidence>
<feature type="compositionally biased region" description="Low complexity" evidence="3">
    <location>
        <begin position="16"/>
        <end position="35"/>
    </location>
</feature>
<feature type="region of interest" description="Disordered" evidence="3">
    <location>
        <begin position="769"/>
        <end position="935"/>
    </location>
</feature>
<feature type="coiled-coil region" evidence="2">
    <location>
        <begin position="997"/>
        <end position="1024"/>
    </location>
</feature>
<feature type="compositionally biased region" description="Polar residues" evidence="3">
    <location>
        <begin position="45"/>
        <end position="54"/>
    </location>
</feature>
<evidence type="ECO:0000256" key="1">
    <source>
        <dbReference type="ARBA" id="ARBA00008330"/>
    </source>
</evidence>
<evidence type="ECO:0000313" key="4">
    <source>
        <dbReference type="EMBL" id="KAK6766918.1"/>
    </source>
</evidence>
<dbReference type="Pfam" id="PF00992">
    <property type="entry name" value="Troponin"/>
    <property type="match status" value="1"/>
</dbReference>
<evidence type="ECO:0000256" key="3">
    <source>
        <dbReference type="SAM" id="MobiDB-lite"/>
    </source>
</evidence>
<protein>
    <recommendedName>
        <fullName evidence="6">Troponin T</fullName>
    </recommendedName>
</protein>
<dbReference type="EMBL" id="JAVFWL010000006">
    <property type="protein sequence ID" value="KAK6766918.1"/>
    <property type="molecule type" value="Genomic_DNA"/>
</dbReference>
<dbReference type="Gene3D" id="1.20.5.350">
    <property type="match status" value="1"/>
</dbReference>
<dbReference type="Proteomes" id="UP001303046">
    <property type="component" value="Unassembled WGS sequence"/>
</dbReference>
<feature type="compositionally biased region" description="Basic and acidic residues" evidence="3">
    <location>
        <begin position="164"/>
        <end position="175"/>
    </location>
</feature>
<evidence type="ECO:0000256" key="2">
    <source>
        <dbReference type="SAM" id="Coils"/>
    </source>
</evidence>
<reference evidence="4 5" key="1">
    <citation type="submission" date="2023-08" db="EMBL/GenBank/DDBJ databases">
        <title>A Necator americanus chromosomal reference genome.</title>
        <authorList>
            <person name="Ilik V."/>
            <person name="Petrzelkova K.J."/>
            <person name="Pardy F."/>
            <person name="Fuh T."/>
            <person name="Niatou-Singa F.S."/>
            <person name="Gouil Q."/>
            <person name="Baker L."/>
            <person name="Ritchie M.E."/>
            <person name="Jex A.R."/>
            <person name="Gazzola D."/>
            <person name="Li H."/>
            <person name="Toshio Fujiwara R."/>
            <person name="Zhan B."/>
            <person name="Aroian R.V."/>
            <person name="Pafco B."/>
            <person name="Schwarz E.M."/>
        </authorList>
    </citation>
    <scope>NUCLEOTIDE SEQUENCE [LARGE SCALE GENOMIC DNA]</scope>
    <source>
        <strain evidence="4 5">Aroian</strain>
        <tissue evidence="4">Whole animal</tissue>
    </source>
</reference>
<dbReference type="InterPro" id="IPR038077">
    <property type="entry name" value="Troponin_sf"/>
</dbReference>
<feature type="region of interest" description="Disordered" evidence="3">
    <location>
        <begin position="1"/>
        <end position="72"/>
    </location>
</feature>
<feature type="region of interest" description="Disordered" evidence="3">
    <location>
        <begin position="110"/>
        <end position="175"/>
    </location>
</feature>
<feature type="compositionally biased region" description="Basic and acidic residues" evidence="3">
    <location>
        <begin position="926"/>
        <end position="935"/>
    </location>
</feature>
<accession>A0ABR1EWF6</accession>
<proteinExistence type="inferred from homology"/>
<dbReference type="InterPro" id="IPR001978">
    <property type="entry name" value="Troponin"/>
</dbReference>
<evidence type="ECO:0008006" key="6">
    <source>
        <dbReference type="Google" id="ProtNLM"/>
    </source>
</evidence>
<feature type="region of interest" description="Disordered" evidence="3">
    <location>
        <begin position="232"/>
        <end position="252"/>
    </location>
</feature>
<dbReference type="SUPFAM" id="SSF90250">
    <property type="entry name" value="Troponin coil-coiled subunits"/>
    <property type="match status" value="1"/>
</dbReference>